<dbReference type="GO" id="GO:0008881">
    <property type="term" value="F:glutamate racemase activity"/>
    <property type="evidence" value="ECO:0007669"/>
    <property type="project" value="UniProtKB-UniRule"/>
</dbReference>
<dbReference type="HAMAP" id="MF_00258">
    <property type="entry name" value="Glu_racemase"/>
    <property type="match status" value="1"/>
</dbReference>
<feature type="binding site" evidence="7">
    <location>
        <begin position="82"/>
        <end position="83"/>
    </location>
    <ligand>
        <name>substrate</name>
    </ligand>
</feature>
<feature type="active site" description="Proton donor/acceptor" evidence="7">
    <location>
        <position position="197"/>
    </location>
</feature>
<evidence type="ECO:0000256" key="1">
    <source>
        <dbReference type="ARBA" id="ARBA00001602"/>
    </source>
</evidence>
<dbReference type="PANTHER" id="PTHR21198">
    <property type="entry name" value="GLUTAMATE RACEMASE"/>
    <property type="match status" value="1"/>
</dbReference>
<keyword evidence="5 7" id="KW-0413">Isomerase</keyword>
<comment type="catalytic activity">
    <reaction evidence="1 7">
        <text>L-glutamate = D-glutamate</text>
        <dbReference type="Rhea" id="RHEA:12813"/>
        <dbReference type="ChEBI" id="CHEBI:29985"/>
        <dbReference type="ChEBI" id="CHEBI:29986"/>
        <dbReference type="EC" id="5.1.1.3"/>
    </reaction>
</comment>
<dbReference type="AlphaFoldDB" id="A0A2H0UI52"/>
<dbReference type="InterPro" id="IPR004391">
    <property type="entry name" value="Glu_race"/>
</dbReference>
<dbReference type="PROSITE" id="PS00923">
    <property type="entry name" value="ASP_GLU_RACEMASE_1"/>
    <property type="match status" value="1"/>
</dbReference>
<evidence type="ECO:0000313" key="9">
    <source>
        <dbReference type="Proteomes" id="UP000229612"/>
    </source>
</evidence>
<name>A0A2H0UI52_9BACT</name>
<dbReference type="Proteomes" id="UP000229612">
    <property type="component" value="Unassembled WGS sequence"/>
</dbReference>
<dbReference type="Pfam" id="PF01177">
    <property type="entry name" value="Asp_Glu_race"/>
    <property type="match status" value="1"/>
</dbReference>
<evidence type="ECO:0000256" key="7">
    <source>
        <dbReference type="HAMAP-Rule" id="MF_00258"/>
    </source>
</evidence>
<reference evidence="9" key="1">
    <citation type="submission" date="2017-09" db="EMBL/GenBank/DDBJ databases">
        <title>Depth-based differentiation of microbial function through sediment-hosted aquifers and enrichment of novel symbionts in the deep terrestrial subsurface.</title>
        <authorList>
            <person name="Probst A.J."/>
            <person name="Ladd B."/>
            <person name="Jarett J.K."/>
            <person name="Geller-Mcgrath D.E."/>
            <person name="Sieber C.M.K."/>
            <person name="Emerson J.B."/>
            <person name="Anantharaman K."/>
            <person name="Thomas B.C."/>
            <person name="Malmstrom R."/>
            <person name="Stieglmeier M."/>
            <person name="Klingl A."/>
            <person name="Woyke T."/>
            <person name="Ryan C.M."/>
            <person name="Banfield J.F."/>
        </authorList>
    </citation>
    <scope>NUCLEOTIDE SEQUENCE [LARGE SCALE GENOMIC DNA]</scope>
</reference>
<gene>
    <name evidence="7 8" type="primary">murI</name>
    <name evidence="8" type="ORF">COU14_00970</name>
</gene>
<evidence type="ECO:0000256" key="6">
    <source>
        <dbReference type="ARBA" id="ARBA00023316"/>
    </source>
</evidence>
<dbReference type="NCBIfam" id="TIGR00067">
    <property type="entry name" value="glut_race"/>
    <property type="match status" value="1"/>
</dbReference>
<evidence type="ECO:0000256" key="2">
    <source>
        <dbReference type="ARBA" id="ARBA00013090"/>
    </source>
</evidence>
<evidence type="ECO:0000256" key="3">
    <source>
        <dbReference type="ARBA" id="ARBA00022960"/>
    </source>
</evidence>
<dbReference type="InterPro" id="IPR001920">
    <property type="entry name" value="Asp/Glu_race"/>
</dbReference>
<comment type="similarity">
    <text evidence="7">Belongs to the aspartate/glutamate racemases family.</text>
</comment>
<evidence type="ECO:0000313" key="8">
    <source>
        <dbReference type="EMBL" id="PIR86050.1"/>
    </source>
</evidence>
<sequence>MTEIAPDVHKEGKIGFFDSGLGGLTILKAVTKELPQYDYVYYGDTANLPLGDKSEEEIYQLTKAGVEELFKKDCLLVVIACNTASAENLRRLQDGFLKDNYPDRRILGVVIPTVEALINSDSTATLLIATKRTVESGKYTLELQNRSPREIKLYSVPTPGLVPLIESGESDEALKKAIDTIEEEQKRNQFDTVILGCTHYTKLKDGLRSHFNSSLEILSQDEIIPNKLIDYLNRHPELAEQLGQGSTRTIHLTLHRPDYDNALKELLGGVII</sequence>
<dbReference type="GO" id="GO:0008360">
    <property type="term" value="P:regulation of cell shape"/>
    <property type="evidence" value="ECO:0007669"/>
    <property type="project" value="UniProtKB-KW"/>
</dbReference>
<keyword evidence="6 7" id="KW-0961">Cell wall biogenesis/degradation</keyword>
<dbReference type="UniPathway" id="UPA00219"/>
<comment type="caution">
    <text evidence="7">Lacks conserved residue(s) required for the propagation of feature annotation.</text>
</comment>
<feature type="binding site" evidence="7">
    <location>
        <begin position="198"/>
        <end position="199"/>
    </location>
    <ligand>
        <name>substrate</name>
    </ligand>
</feature>
<accession>A0A2H0UI52</accession>
<keyword evidence="4 7" id="KW-0573">Peptidoglycan synthesis</keyword>
<dbReference type="GO" id="GO:0009252">
    <property type="term" value="P:peptidoglycan biosynthetic process"/>
    <property type="evidence" value="ECO:0007669"/>
    <property type="project" value="UniProtKB-UniRule"/>
</dbReference>
<dbReference type="GO" id="GO:0071555">
    <property type="term" value="P:cell wall organization"/>
    <property type="evidence" value="ECO:0007669"/>
    <property type="project" value="UniProtKB-KW"/>
</dbReference>
<protein>
    <recommendedName>
        <fullName evidence="2 7">Glutamate racemase</fullName>
        <ecNumber evidence="2 7">5.1.1.3</ecNumber>
    </recommendedName>
</protein>
<comment type="caution">
    <text evidence="8">The sequence shown here is derived from an EMBL/GenBank/DDBJ whole genome shotgun (WGS) entry which is preliminary data.</text>
</comment>
<proteinExistence type="inferred from homology"/>
<comment type="pathway">
    <text evidence="7">Cell wall biogenesis; peptidoglycan biosynthesis.</text>
</comment>
<dbReference type="EMBL" id="PFBG01000012">
    <property type="protein sequence ID" value="PIR86050.1"/>
    <property type="molecule type" value="Genomic_DNA"/>
</dbReference>
<dbReference type="PANTHER" id="PTHR21198:SF2">
    <property type="entry name" value="GLUTAMATE RACEMASE"/>
    <property type="match status" value="1"/>
</dbReference>
<keyword evidence="3 7" id="KW-0133">Cell shape</keyword>
<feature type="binding site" evidence="7">
    <location>
        <begin position="18"/>
        <end position="19"/>
    </location>
    <ligand>
        <name>substrate</name>
    </ligand>
</feature>
<dbReference type="EC" id="5.1.1.3" evidence="2 7"/>
<comment type="function">
    <text evidence="7">Provides the (R)-glutamate required for cell wall biosynthesis.</text>
</comment>
<organism evidence="8 9">
    <name type="scientific">Candidatus Kaiserbacteria bacterium CG10_big_fil_rev_8_21_14_0_10_44_10</name>
    <dbReference type="NCBI Taxonomy" id="1974606"/>
    <lineage>
        <taxon>Bacteria</taxon>
        <taxon>Candidatus Kaiseribacteriota</taxon>
    </lineage>
</organism>
<feature type="active site" description="Proton donor/acceptor" evidence="7">
    <location>
        <position position="81"/>
    </location>
</feature>
<dbReference type="InterPro" id="IPR018187">
    <property type="entry name" value="Asp/Glu_racemase_AS_1"/>
</dbReference>
<evidence type="ECO:0000256" key="4">
    <source>
        <dbReference type="ARBA" id="ARBA00022984"/>
    </source>
</evidence>
<dbReference type="Gene3D" id="3.40.50.1860">
    <property type="match status" value="2"/>
</dbReference>
<evidence type="ECO:0000256" key="5">
    <source>
        <dbReference type="ARBA" id="ARBA00023235"/>
    </source>
</evidence>
<dbReference type="InterPro" id="IPR015942">
    <property type="entry name" value="Asp/Glu/hydantoin_racemase"/>
</dbReference>
<dbReference type="SUPFAM" id="SSF53681">
    <property type="entry name" value="Aspartate/glutamate racemase"/>
    <property type="match status" value="2"/>
</dbReference>